<keyword evidence="3" id="KW-0805">Transcription regulation</keyword>
<protein>
    <submittedName>
        <fullName evidence="7">Transcription initiation factor IID, 31kD subunit-domain-containing protein</fullName>
    </submittedName>
</protein>
<organism evidence="7 8">
    <name type="scientific">Phyllosticta citriasiana</name>
    <dbReference type="NCBI Taxonomy" id="595635"/>
    <lineage>
        <taxon>Eukaryota</taxon>
        <taxon>Fungi</taxon>
        <taxon>Dikarya</taxon>
        <taxon>Ascomycota</taxon>
        <taxon>Pezizomycotina</taxon>
        <taxon>Dothideomycetes</taxon>
        <taxon>Dothideomycetes incertae sedis</taxon>
        <taxon>Botryosphaeriales</taxon>
        <taxon>Phyllostictaceae</taxon>
        <taxon>Phyllosticta</taxon>
    </lineage>
</organism>
<dbReference type="PANTHER" id="PTHR48068:SF4">
    <property type="entry name" value="TATA-BOX BINDING PROTEIN ASSOCIATED FACTOR 9"/>
    <property type="match status" value="1"/>
</dbReference>
<dbReference type="Gene3D" id="1.10.20.10">
    <property type="entry name" value="Histone, subunit A"/>
    <property type="match status" value="1"/>
</dbReference>
<comment type="similarity">
    <text evidence="2">Belongs to the TAF9 family.</text>
</comment>
<feature type="compositionally biased region" description="Acidic residues" evidence="6">
    <location>
        <begin position="231"/>
        <end position="242"/>
    </location>
</feature>
<feature type="compositionally biased region" description="Polar residues" evidence="6">
    <location>
        <begin position="12"/>
        <end position="23"/>
    </location>
</feature>
<dbReference type="InterPro" id="IPR051431">
    <property type="entry name" value="TFIID_subunit_9"/>
</dbReference>
<accession>A0ABR1KSJ9</accession>
<reference evidence="7 8" key="1">
    <citation type="submission" date="2024-04" db="EMBL/GenBank/DDBJ databases">
        <title>Phyllosticta paracitricarpa is synonymous to the EU quarantine fungus P. citricarpa based on phylogenomic analyses.</title>
        <authorList>
            <consortium name="Lawrence Berkeley National Laboratory"/>
            <person name="Van Ingen-Buijs V.A."/>
            <person name="Van Westerhoven A.C."/>
            <person name="Haridas S."/>
            <person name="Skiadas P."/>
            <person name="Martin F."/>
            <person name="Groenewald J.Z."/>
            <person name="Crous P.W."/>
            <person name="Seidl M.F."/>
        </authorList>
    </citation>
    <scope>NUCLEOTIDE SEQUENCE [LARGE SCALE GENOMIC DNA]</scope>
    <source>
        <strain evidence="7 8">CBS 123371</strain>
    </source>
</reference>
<gene>
    <name evidence="7" type="ORF">IWZ03DRAFT_135998</name>
</gene>
<sequence>MASPATGDAPNGITTPTNPNASGQAAANTSTPPSSSAAPGATANNATTPADGAAPTINNGSAAQPASQQPPQPVQPPTSISDSGLGKRPKDSRLIHMVLAHQGVQAYQERVPLQLLDFAYRYTAGVLSDAVSITAETTAAAPTTGKGGGAAQGPAAQQEGSVSLGAVRSAIASRLNYQFNPNLPKEFLLELGTEKNRVGLPKPEREYGVRLPPERYCFTGAGWNLKEEWESEIEDDGDDDGDVNMTGQQGGGDGVNGGERMEGVQETGGQEGDDEYDQDEFEEVMGVGSGGGGGSGGDSQMMDA</sequence>
<feature type="compositionally biased region" description="Gly residues" evidence="6">
    <location>
        <begin position="287"/>
        <end position="297"/>
    </location>
</feature>
<feature type="compositionally biased region" description="Acidic residues" evidence="6">
    <location>
        <begin position="271"/>
        <end position="283"/>
    </location>
</feature>
<dbReference type="Pfam" id="PF02291">
    <property type="entry name" value="TFIID-31kDa"/>
    <property type="match status" value="1"/>
</dbReference>
<feature type="compositionally biased region" description="Low complexity" evidence="6">
    <location>
        <begin position="25"/>
        <end position="67"/>
    </location>
</feature>
<dbReference type="InterPro" id="IPR003162">
    <property type="entry name" value="TFIID-31"/>
</dbReference>
<dbReference type="PANTHER" id="PTHR48068">
    <property type="entry name" value="TAF9 RNA POLYMERASE II, TATA BOX-BINDING PROTEIN (TBP)-ASSOCIATED FACTOR"/>
    <property type="match status" value="1"/>
</dbReference>
<feature type="region of interest" description="Disordered" evidence="6">
    <location>
        <begin position="231"/>
        <end position="304"/>
    </location>
</feature>
<comment type="subcellular location">
    <subcellularLocation>
        <location evidence="1">Nucleus</location>
    </subcellularLocation>
</comment>
<proteinExistence type="inferred from homology"/>
<dbReference type="InterPro" id="IPR009072">
    <property type="entry name" value="Histone-fold"/>
</dbReference>
<keyword evidence="8" id="KW-1185">Reference proteome</keyword>
<comment type="caution">
    <text evidence="7">The sequence shown here is derived from an EMBL/GenBank/DDBJ whole genome shotgun (WGS) entry which is preliminary data.</text>
</comment>
<evidence type="ECO:0000256" key="6">
    <source>
        <dbReference type="SAM" id="MobiDB-lite"/>
    </source>
</evidence>
<evidence type="ECO:0000256" key="2">
    <source>
        <dbReference type="ARBA" id="ARBA00007646"/>
    </source>
</evidence>
<dbReference type="CDD" id="cd07979">
    <property type="entry name" value="HFD_TAF9"/>
    <property type="match status" value="1"/>
</dbReference>
<evidence type="ECO:0000313" key="8">
    <source>
        <dbReference type="Proteomes" id="UP001363622"/>
    </source>
</evidence>
<dbReference type="SUPFAM" id="SSF47113">
    <property type="entry name" value="Histone-fold"/>
    <property type="match status" value="1"/>
</dbReference>
<dbReference type="EMBL" id="JBBPHU010000003">
    <property type="protein sequence ID" value="KAK7520402.1"/>
    <property type="molecule type" value="Genomic_DNA"/>
</dbReference>
<evidence type="ECO:0000313" key="7">
    <source>
        <dbReference type="EMBL" id="KAK7520402.1"/>
    </source>
</evidence>
<name>A0ABR1KSJ9_9PEZI</name>
<keyword evidence="5" id="KW-0539">Nucleus</keyword>
<evidence type="ECO:0000256" key="4">
    <source>
        <dbReference type="ARBA" id="ARBA00023163"/>
    </source>
</evidence>
<evidence type="ECO:0000256" key="3">
    <source>
        <dbReference type="ARBA" id="ARBA00023015"/>
    </source>
</evidence>
<feature type="compositionally biased region" description="Gly residues" evidence="6">
    <location>
        <begin position="248"/>
        <end position="257"/>
    </location>
</feature>
<evidence type="ECO:0000256" key="5">
    <source>
        <dbReference type="ARBA" id="ARBA00023242"/>
    </source>
</evidence>
<feature type="region of interest" description="Disordered" evidence="6">
    <location>
        <begin position="1"/>
        <end position="89"/>
    </location>
</feature>
<evidence type="ECO:0000256" key="1">
    <source>
        <dbReference type="ARBA" id="ARBA00004123"/>
    </source>
</evidence>
<keyword evidence="4" id="KW-0804">Transcription</keyword>
<dbReference type="Proteomes" id="UP001363622">
    <property type="component" value="Unassembled WGS sequence"/>
</dbReference>